<dbReference type="SUPFAM" id="SSF52058">
    <property type="entry name" value="L domain-like"/>
    <property type="match status" value="1"/>
</dbReference>
<organism evidence="1 2">
    <name type="scientific">Muribaculum intestinale</name>
    <dbReference type="NCBI Taxonomy" id="1796646"/>
    <lineage>
        <taxon>Bacteria</taxon>
        <taxon>Pseudomonadati</taxon>
        <taxon>Bacteroidota</taxon>
        <taxon>Bacteroidia</taxon>
        <taxon>Bacteroidales</taxon>
        <taxon>Muribaculaceae</taxon>
        <taxon>Muribaculum</taxon>
    </lineage>
</organism>
<dbReference type="Gene3D" id="3.80.10.10">
    <property type="entry name" value="Ribonuclease Inhibitor"/>
    <property type="match status" value="1"/>
</dbReference>
<accession>A0A1B1SCT4</accession>
<accession>A0A1Z2XFQ9</accession>
<dbReference type="Proteomes" id="UP000186351">
    <property type="component" value="Chromosome"/>
</dbReference>
<reference evidence="2" key="1">
    <citation type="submission" date="2016-04" db="EMBL/GenBank/DDBJ databases">
        <title>Complete Genome Sequences of Twelve Strains of a Stable Defined Moderately Diverse Mouse Microbiota 2 (sDMDMm2).</title>
        <authorList>
            <person name="Uchimura Y."/>
            <person name="Wyss M."/>
            <person name="Brugiroux S."/>
            <person name="Limenitakis J.P."/>
            <person name="Stecher B."/>
            <person name="McCoy K.D."/>
            <person name="Macpherson A.J."/>
        </authorList>
    </citation>
    <scope>NUCLEOTIDE SEQUENCE [LARGE SCALE GENOMIC DNA]</scope>
    <source>
        <strain evidence="2">YL27</strain>
    </source>
</reference>
<dbReference type="PANTHER" id="PTHR45661">
    <property type="entry name" value="SURFACE ANTIGEN"/>
    <property type="match status" value="1"/>
</dbReference>
<dbReference type="AlphaFoldDB" id="A0A1B1SCT4"/>
<dbReference type="OrthoDB" id="1090091at2"/>
<evidence type="ECO:0000313" key="1">
    <source>
        <dbReference type="EMBL" id="ANU64632.2"/>
    </source>
</evidence>
<gene>
    <name evidence="1" type="ORF">A4V02_13475</name>
</gene>
<sequence length="442" mass="46022">MPLMGRIFDGFSRTMIAAVAAFAAIPGAMALTVVSDTPGTLSSAIGGVPSDTRVLVLEGRVYSSELAVLRDSMPMLEEIDMRRLSVEPARIPPYAFAVMPLSNVLLPDDIEVIGEGAFAAIPAKELTLPSRLDSIAPYAFAHSGLVSLALPDGLRAIGRNAFGDCVSLSDISGGKGVVTVGESAFHGASFRRLDLSHWASLRSVGARAFEGCRSLAGVSLPSGIALGEGLFLGCGALTEIQVSGIDHLPALMIAGSPDADVSGILGEGLRTIGAYAMSGNRAQDIVLPSTLDSIGDHGMERMLELASMDASALRSVPALGEDVWDEVDKSAVKLGVAEDMADSFAGAPQWQEFDITRSTGTVDDIGQDADGIDLRFDGTVLRVSASRDISRIEAVSIDGIMLADITPGAPEAAIDACRWPGRVCVVTVTLVGGTKTTYTLSR</sequence>
<dbReference type="KEGG" id="pary:A4V02_13475"/>
<dbReference type="InterPro" id="IPR032675">
    <property type="entry name" value="LRR_dom_sf"/>
</dbReference>
<dbReference type="InterPro" id="IPR026906">
    <property type="entry name" value="LRR_5"/>
</dbReference>
<dbReference type="PANTHER" id="PTHR45661:SF3">
    <property type="entry name" value="IG-LIKE DOMAIN-CONTAINING PROTEIN"/>
    <property type="match status" value="1"/>
</dbReference>
<keyword evidence="2" id="KW-1185">Reference proteome</keyword>
<evidence type="ECO:0008006" key="3">
    <source>
        <dbReference type="Google" id="ProtNLM"/>
    </source>
</evidence>
<name>A0A1B1SCT4_9BACT</name>
<proteinExistence type="predicted"/>
<dbReference type="InterPro" id="IPR053139">
    <property type="entry name" value="Surface_bspA-like"/>
</dbReference>
<dbReference type="STRING" id="1796646.A4V02_13475"/>
<evidence type="ECO:0000313" key="2">
    <source>
        <dbReference type="Proteomes" id="UP000186351"/>
    </source>
</evidence>
<dbReference type="EMBL" id="CP015402">
    <property type="protein sequence ID" value="ANU64632.2"/>
    <property type="molecule type" value="Genomic_DNA"/>
</dbReference>
<protein>
    <recommendedName>
        <fullName evidence="3">Leucine-rich repeat domain-containing protein</fullName>
    </recommendedName>
</protein>
<dbReference type="Pfam" id="PF13306">
    <property type="entry name" value="LRR_5"/>
    <property type="match status" value="2"/>
</dbReference>